<protein>
    <submittedName>
        <fullName evidence="2">Uncharacterized protein</fullName>
    </submittedName>
</protein>
<evidence type="ECO:0000313" key="3">
    <source>
        <dbReference type="Proteomes" id="UP000233435"/>
    </source>
</evidence>
<comment type="caution">
    <text evidence="2">The sequence shown here is derived from an EMBL/GenBank/DDBJ whole genome shotgun (WGS) entry which is preliminary data.</text>
</comment>
<reference evidence="2 3" key="1">
    <citation type="submission" date="2017-12" db="EMBL/GenBank/DDBJ databases">
        <title>Confluentibacter flavum sp. nov., isolated from the saline lake.</title>
        <authorList>
            <person name="Yu L."/>
        </authorList>
    </citation>
    <scope>NUCLEOTIDE SEQUENCE [LARGE SCALE GENOMIC DNA]</scope>
    <source>
        <strain evidence="2 3">3B</strain>
    </source>
</reference>
<name>A0A2N3HPI3_9FLAO</name>
<keyword evidence="1" id="KW-0812">Transmembrane</keyword>
<evidence type="ECO:0000313" key="2">
    <source>
        <dbReference type="EMBL" id="PKQ46758.1"/>
    </source>
</evidence>
<evidence type="ECO:0000256" key="1">
    <source>
        <dbReference type="SAM" id="Phobius"/>
    </source>
</evidence>
<dbReference type="EMBL" id="PJEO01000008">
    <property type="protein sequence ID" value="PKQ46758.1"/>
    <property type="molecule type" value="Genomic_DNA"/>
</dbReference>
<organism evidence="2 3">
    <name type="scientific">Confluentibacter flavum</name>
    <dbReference type="NCBI Taxonomy" id="1909700"/>
    <lineage>
        <taxon>Bacteria</taxon>
        <taxon>Pseudomonadati</taxon>
        <taxon>Bacteroidota</taxon>
        <taxon>Flavobacteriia</taxon>
        <taxon>Flavobacteriales</taxon>
        <taxon>Flavobacteriaceae</taxon>
        <taxon>Confluentibacter</taxon>
    </lineage>
</organism>
<gene>
    <name evidence="2" type="ORF">CSW08_01245</name>
</gene>
<sequence>MFVYGKLRVSGRGFSEGKSEASKRATNFVLAKTSNFLYTVLCIVFLFFCFWNCSIHPFFDLKF</sequence>
<proteinExistence type="predicted"/>
<keyword evidence="1" id="KW-1133">Transmembrane helix</keyword>
<accession>A0A2N3HPI3</accession>
<dbReference type="Proteomes" id="UP000233435">
    <property type="component" value="Unassembled WGS sequence"/>
</dbReference>
<keyword evidence="3" id="KW-1185">Reference proteome</keyword>
<keyword evidence="1" id="KW-0472">Membrane</keyword>
<feature type="transmembrane region" description="Helical" evidence="1">
    <location>
        <begin position="36"/>
        <end position="59"/>
    </location>
</feature>
<dbReference type="AlphaFoldDB" id="A0A2N3HPI3"/>